<dbReference type="STRING" id="1895771.BGO89_09585"/>
<dbReference type="Proteomes" id="UP000184233">
    <property type="component" value="Unassembled WGS sequence"/>
</dbReference>
<sequence>MATASKSAETKRPKRKAKYILLYSPFLMRETKHELIGEPLETENGRQQWARCSVSHHSQLVNLDALQALTDKSVAQIRLSREDSKDYSPKNEYQVGDVIYHKTWDDVGIVRSKEVMTNGRASLIVHFEKNKEKRLVENVK</sequence>
<evidence type="ECO:0000313" key="2">
    <source>
        <dbReference type="Proteomes" id="UP000184233"/>
    </source>
</evidence>
<comment type="caution">
    <text evidence="1">The sequence shown here is derived from an EMBL/GenBank/DDBJ whole genome shotgun (WGS) entry which is preliminary data.</text>
</comment>
<evidence type="ECO:0000313" key="1">
    <source>
        <dbReference type="EMBL" id="OJX56773.1"/>
    </source>
</evidence>
<protein>
    <submittedName>
        <fullName evidence="1">Uncharacterized protein</fullName>
    </submittedName>
</protein>
<dbReference type="AlphaFoldDB" id="A0A1M3KWM9"/>
<dbReference type="EMBL" id="MKVH01000024">
    <property type="protein sequence ID" value="OJX56773.1"/>
    <property type="molecule type" value="Genomic_DNA"/>
</dbReference>
<gene>
    <name evidence="1" type="ORF">BGO89_09585</name>
</gene>
<reference evidence="1 2" key="1">
    <citation type="submission" date="2016-09" db="EMBL/GenBank/DDBJ databases">
        <title>Genome-resolved meta-omics ties microbial dynamics to process performance in biotechnology for thiocyanate degradation.</title>
        <authorList>
            <person name="Kantor R.S."/>
            <person name="Huddy R.J."/>
            <person name="Iyer R."/>
            <person name="Thomas B.C."/>
            <person name="Brown C.T."/>
            <person name="Anantharaman K."/>
            <person name="Tringe S."/>
            <person name="Hettich R.L."/>
            <person name="Harrison S.T."/>
            <person name="Banfield J.F."/>
        </authorList>
    </citation>
    <scope>NUCLEOTIDE SEQUENCE [LARGE SCALE GENOMIC DNA]</scope>
    <source>
        <strain evidence="1">59-99</strain>
    </source>
</reference>
<organism evidence="1 2">
    <name type="scientific">Candidatus Kapaibacterium thiocyanatum</name>
    <dbReference type="NCBI Taxonomy" id="1895771"/>
    <lineage>
        <taxon>Bacteria</taxon>
        <taxon>Pseudomonadati</taxon>
        <taxon>Candidatus Kapaibacteriota</taxon>
        <taxon>Candidatus Kapaibacteriia</taxon>
        <taxon>Candidatus Kapaibacteriales</taxon>
        <taxon>Candidatus Kapaibacteriaceae</taxon>
        <taxon>Candidatus Kapaibacterium</taxon>
    </lineage>
</organism>
<accession>A0A1M3KWM9</accession>
<proteinExistence type="predicted"/>
<name>A0A1M3KWM9_9BACT</name>